<sequence>MYGLLNSIKLLDDKERFATTVIPLKNGMYKILERTEFYRVRYPATITNSEGVTAYCEEYGLHRASMEQLALFE</sequence>
<organism evidence="1 2">
    <name type="scientific">Macrococcoides caseolyticum</name>
    <dbReference type="NCBI Taxonomy" id="69966"/>
    <lineage>
        <taxon>Bacteria</taxon>
        <taxon>Bacillati</taxon>
        <taxon>Bacillota</taxon>
        <taxon>Bacilli</taxon>
        <taxon>Bacillales</taxon>
        <taxon>Staphylococcaceae</taxon>
        <taxon>Macrococcoides</taxon>
    </lineage>
</organism>
<dbReference type="EMBL" id="PIWU01000034">
    <property type="protein sequence ID" value="PKE55321.1"/>
    <property type="molecule type" value="Genomic_DNA"/>
</dbReference>
<reference evidence="1" key="1">
    <citation type="submission" date="2017-12" db="EMBL/GenBank/DDBJ databases">
        <title>Genomics of Macrococcus caseolyticus.</title>
        <authorList>
            <person name="MacFadyen A.C."/>
            <person name="Paterson G.K."/>
        </authorList>
    </citation>
    <scope>NUCLEOTIDE SEQUENCE</scope>
    <source>
        <strain evidence="1">5459_5_49</strain>
    </source>
</reference>
<proteinExistence type="predicted"/>
<keyword evidence="2" id="KW-1185">Reference proteome</keyword>
<gene>
    <name evidence="1" type="ORF">CW682_12315</name>
</gene>
<evidence type="ECO:0000313" key="1">
    <source>
        <dbReference type="EMBL" id="PKE55321.1"/>
    </source>
</evidence>
<name>A0ACC9MP98_9STAP</name>
<evidence type="ECO:0000313" key="2">
    <source>
        <dbReference type="Proteomes" id="UP000233606"/>
    </source>
</evidence>
<dbReference type="Proteomes" id="UP000233606">
    <property type="component" value="Unassembled WGS sequence"/>
</dbReference>
<protein>
    <submittedName>
        <fullName evidence="1">Uncharacterized protein</fullName>
    </submittedName>
</protein>
<accession>A0ACC9MP98</accession>
<comment type="caution">
    <text evidence="1">The sequence shown here is derived from an EMBL/GenBank/DDBJ whole genome shotgun (WGS) entry which is preliminary data.</text>
</comment>